<protein>
    <recommendedName>
        <fullName evidence="7">AMP-dependent synthetase/ligase domain-containing protein</fullName>
    </recommendedName>
</protein>
<keyword evidence="2" id="KW-0472">Membrane</keyword>
<evidence type="ECO:0000259" key="3">
    <source>
        <dbReference type="Pfam" id="PF00501"/>
    </source>
</evidence>
<dbReference type="STRING" id="229535.A0A0M8NYH9"/>
<dbReference type="SUPFAM" id="SSF56801">
    <property type="entry name" value="Acetyl-CoA synthetase-like"/>
    <property type="match status" value="1"/>
</dbReference>
<evidence type="ECO:0000256" key="2">
    <source>
        <dbReference type="SAM" id="Phobius"/>
    </source>
</evidence>
<comment type="caution">
    <text evidence="5">The sequence shown here is derived from an EMBL/GenBank/DDBJ whole genome shotgun (WGS) entry which is preliminary data.</text>
</comment>
<organism evidence="5 6">
    <name type="scientific">Penicillium nordicum</name>
    <dbReference type="NCBI Taxonomy" id="229535"/>
    <lineage>
        <taxon>Eukaryota</taxon>
        <taxon>Fungi</taxon>
        <taxon>Dikarya</taxon>
        <taxon>Ascomycota</taxon>
        <taxon>Pezizomycotina</taxon>
        <taxon>Eurotiomycetes</taxon>
        <taxon>Eurotiomycetidae</taxon>
        <taxon>Eurotiales</taxon>
        <taxon>Aspergillaceae</taxon>
        <taxon>Penicillium</taxon>
    </lineage>
</organism>
<accession>A0A0M8NYH9</accession>
<dbReference type="Gene3D" id="3.30.300.30">
    <property type="match status" value="1"/>
</dbReference>
<dbReference type="PANTHER" id="PTHR43201:SF8">
    <property type="entry name" value="ACYL-COA SYNTHETASE FAMILY MEMBER 3"/>
    <property type="match status" value="1"/>
</dbReference>
<dbReference type="GO" id="GO:0031956">
    <property type="term" value="F:medium-chain fatty acid-CoA ligase activity"/>
    <property type="evidence" value="ECO:0007669"/>
    <property type="project" value="TreeGrafter"/>
</dbReference>
<dbReference type="EMBL" id="LHQQ01000308">
    <property type="protein sequence ID" value="KOS37594.1"/>
    <property type="molecule type" value="Genomic_DNA"/>
</dbReference>
<sequence>MERIQSKVPSEPFLLQLFQRWQQSPDAVVIKDAAEGTQATGSTFLHDILTQKDYIYNRLNEDAKKRLSSPDENDNVFIGLLAAAGYHYAVLFFAIYSLGAVAVPLLPRVLPEEAKYFLSVCNASLLASSPTATDHAQSISTVTSTPTYTYTPPTTCQPAFTLSSNSEECNPEKGFVLLYTSGTTGPPKGVLYSRRSAAIGLRTKAEQLGLTPNDLWLHQMPAHWGAGFDFFTTCVYAGTCVEFCNAVYTPDWFWGRIKKGDVTCMFASPSVLDGLLESLGKESGEEYEAGVKGLRGLKLLASGAMRVSDKAKAVWKELRGDRPLVVLYSATEVAGLISTTHWEDGEDVPVDCCGTPPSNLEVKLSEEGEICIRGPQIMKRYLSSDPNVMNNIYDSEGFYKTGDVGRLENNRVFVLGRASHDVIRFQGWKIYAPEIEDALHKHPEVLHVLVVGVRDPKFDQLVAALLVVKDGVDINSERLKITNLRRWLALEQGIRFLGRVQENRSSPRFGKFCLRMQSARMAMCRRGIWQLKNRKLGGELGIGRAVLLGNVYLLGEVSTWWTSKCMLQCEVD</sequence>
<dbReference type="OrthoDB" id="6614653at2759"/>
<evidence type="ECO:0008006" key="7">
    <source>
        <dbReference type="Google" id="ProtNLM"/>
    </source>
</evidence>
<dbReference type="GO" id="GO:0006631">
    <property type="term" value="P:fatty acid metabolic process"/>
    <property type="evidence" value="ECO:0007669"/>
    <property type="project" value="TreeGrafter"/>
</dbReference>
<evidence type="ECO:0000313" key="6">
    <source>
        <dbReference type="Proteomes" id="UP000037696"/>
    </source>
</evidence>
<dbReference type="Pfam" id="PF13193">
    <property type="entry name" value="AMP-binding_C"/>
    <property type="match status" value="1"/>
</dbReference>
<name>A0A0M8NYH9_9EURO</name>
<dbReference type="InterPro" id="IPR042099">
    <property type="entry name" value="ANL_N_sf"/>
</dbReference>
<dbReference type="CDD" id="cd04433">
    <property type="entry name" value="AFD_class_I"/>
    <property type="match status" value="1"/>
</dbReference>
<dbReference type="PROSITE" id="PS00455">
    <property type="entry name" value="AMP_BINDING"/>
    <property type="match status" value="1"/>
</dbReference>
<gene>
    <name evidence="5" type="ORF">ACN38_g11612</name>
</gene>
<keyword evidence="2" id="KW-1133">Transmembrane helix</keyword>
<proteinExistence type="inferred from homology"/>
<feature type="transmembrane region" description="Helical" evidence="2">
    <location>
        <begin position="76"/>
        <end position="98"/>
    </location>
</feature>
<dbReference type="Proteomes" id="UP000037696">
    <property type="component" value="Unassembled WGS sequence"/>
</dbReference>
<dbReference type="Gene3D" id="3.40.50.12780">
    <property type="entry name" value="N-terminal domain of ligase-like"/>
    <property type="match status" value="1"/>
</dbReference>
<reference evidence="5 6" key="1">
    <citation type="submission" date="2015-08" db="EMBL/GenBank/DDBJ databases">
        <title>Genome sequencing of Penicillium nordicum.</title>
        <authorList>
            <person name="Nguyen H.D."/>
            <person name="Seifert K.A."/>
        </authorList>
    </citation>
    <scope>NUCLEOTIDE SEQUENCE [LARGE SCALE GENOMIC DNA]</scope>
    <source>
        <strain evidence="5 6">DAOMC 185683</strain>
    </source>
</reference>
<dbReference type="AlphaFoldDB" id="A0A0M8NYH9"/>
<feature type="domain" description="AMP-binding enzyme C-terminal" evidence="4">
    <location>
        <begin position="434"/>
        <end position="474"/>
    </location>
</feature>
<dbReference type="Pfam" id="PF00501">
    <property type="entry name" value="AMP-binding"/>
    <property type="match status" value="1"/>
</dbReference>
<dbReference type="InterPro" id="IPR000873">
    <property type="entry name" value="AMP-dep_synth/lig_dom"/>
</dbReference>
<evidence type="ECO:0000256" key="1">
    <source>
        <dbReference type="ARBA" id="ARBA00006432"/>
    </source>
</evidence>
<evidence type="ECO:0000313" key="5">
    <source>
        <dbReference type="EMBL" id="KOS37594.1"/>
    </source>
</evidence>
<dbReference type="InterPro" id="IPR020845">
    <property type="entry name" value="AMP-binding_CS"/>
</dbReference>
<feature type="domain" description="AMP-dependent synthetase/ligase" evidence="3">
    <location>
        <begin position="77"/>
        <end position="382"/>
    </location>
</feature>
<keyword evidence="6" id="KW-1185">Reference proteome</keyword>
<dbReference type="InterPro" id="IPR025110">
    <property type="entry name" value="AMP-bd_C"/>
</dbReference>
<dbReference type="PANTHER" id="PTHR43201">
    <property type="entry name" value="ACYL-COA SYNTHETASE"/>
    <property type="match status" value="1"/>
</dbReference>
<dbReference type="InterPro" id="IPR045851">
    <property type="entry name" value="AMP-bd_C_sf"/>
</dbReference>
<comment type="similarity">
    <text evidence="1">Belongs to the ATP-dependent AMP-binding enzyme family.</text>
</comment>
<evidence type="ECO:0000259" key="4">
    <source>
        <dbReference type="Pfam" id="PF13193"/>
    </source>
</evidence>
<keyword evidence="2" id="KW-0812">Transmembrane</keyword>